<dbReference type="InterPro" id="IPR015943">
    <property type="entry name" value="WD40/YVTN_repeat-like_dom_sf"/>
</dbReference>
<dbReference type="PROSITE" id="PS50294">
    <property type="entry name" value="WD_REPEATS_REGION"/>
    <property type="match status" value="1"/>
</dbReference>
<feature type="non-terminal residue" evidence="17">
    <location>
        <position position="1"/>
    </location>
</feature>
<keyword evidence="5" id="KW-0282">Flagellum</keyword>
<evidence type="ECO:0000256" key="13">
    <source>
        <dbReference type="PROSITE-ProRule" id="PRU00221"/>
    </source>
</evidence>
<keyword evidence="18" id="KW-1185">Reference proteome</keyword>
<dbReference type="GO" id="GO:0060285">
    <property type="term" value="P:cilium-dependent cell motility"/>
    <property type="evidence" value="ECO:0007669"/>
    <property type="project" value="UniProtKB-ARBA"/>
</dbReference>
<keyword evidence="9" id="KW-0966">Cell projection</keyword>
<feature type="region of interest" description="Disordered" evidence="15">
    <location>
        <begin position="863"/>
        <end position="899"/>
    </location>
</feature>
<evidence type="ECO:0000256" key="7">
    <source>
        <dbReference type="ARBA" id="ARBA00023069"/>
    </source>
</evidence>
<keyword evidence="2" id="KW-0963">Cytoplasm</keyword>
<comment type="caution">
    <text evidence="17">The sequence shown here is derived from an EMBL/GenBank/DDBJ whole genome shotgun (WGS) entry which is preliminary data.</text>
</comment>
<dbReference type="SUPFAM" id="SSF50978">
    <property type="entry name" value="WD40 repeat-like"/>
    <property type="match status" value="2"/>
</dbReference>
<evidence type="ECO:0000256" key="9">
    <source>
        <dbReference type="ARBA" id="ARBA00023273"/>
    </source>
</evidence>
<keyword evidence="3 13" id="KW-0853">WD repeat</keyword>
<protein>
    <recommendedName>
        <fullName evidence="12">Cilia- and flagella-associated protein 44</fullName>
    </recommendedName>
</protein>
<evidence type="ECO:0000256" key="3">
    <source>
        <dbReference type="ARBA" id="ARBA00022574"/>
    </source>
</evidence>
<feature type="compositionally biased region" description="Basic and acidic residues" evidence="15">
    <location>
        <begin position="867"/>
        <end position="891"/>
    </location>
</feature>
<dbReference type="Pfam" id="PF00400">
    <property type="entry name" value="WD40"/>
    <property type="match status" value="2"/>
</dbReference>
<feature type="compositionally biased region" description="Acidic residues" evidence="15">
    <location>
        <begin position="548"/>
        <end position="566"/>
    </location>
</feature>
<evidence type="ECO:0000313" key="17">
    <source>
        <dbReference type="EMBL" id="KAK7821216.1"/>
    </source>
</evidence>
<evidence type="ECO:0000256" key="15">
    <source>
        <dbReference type="SAM" id="MobiDB-lite"/>
    </source>
</evidence>
<evidence type="ECO:0000256" key="1">
    <source>
        <dbReference type="ARBA" id="ARBA00004611"/>
    </source>
</evidence>
<dbReference type="GO" id="GO:0003341">
    <property type="term" value="P:cilium movement"/>
    <property type="evidence" value="ECO:0007669"/>
    <property type="project" value="UniProtKB-ARBA"/>
</dbReference>
<feature type="region of interest" description="Disordered" evidence="15">
    <location>
        <begin position="1086"/>
        <end position="1114"/>
    </location>
</feature>
<feature type="repeat" description="WD" evidence="13">
    <location>
        <begin position="399"/>
        <end position="433"/>
    </location>
</feature>
<evidence type="ECO:0000256" key="5">
    <source>
        <dbReference type="ARBA" id="ARBA00022846"/>
    </source>
</evidence>
<evidence type="ECO:0000256" key="12">
    <source>
        <dbReference type="ARBA" id="ARBA00074727"/>
    </source>
</evidence>
<evidence type="ECO:0000313" key="18">
    <source>
        <dbReference type="Proteomes" id="UP001488838"/>
    </source>
</evidence>
<dbReference type="InterPro" id="IPR055439">
    <property type="entry name" value="Beta-prop_EML_1st"/>
</dbReference>
<dbReference type="EMBL" id="JBBHLL010000066">
    <property type="protein sequence ID" value="KAK7821216.1"/>
    <property type="molecule type" value="Genomic_DNA"/>
</dbReference>
<evidence type="ECO:0000256" key="11">
    <source>
        <dbReference type="ARBA" id="ARBA00060934"/>
    </source>
</evidence>
<comment type="function">
    <text evidence="10">Flagellar protein involved in sperm flagellum axoneme organization and function.</text>
</comment>
<dbReference type="PROSITE" id="PS50082">
    <property type="entry name" value="WD_REPEATS_2"/>
    <property type="match status" value="1"/>
</dbReference>
<dbReference type="SMART" id="SM00320">
    <property type="entry name" value="WD40"/>
    <property type="match status" value="5"/>
</dbReference>
<feature type="coiled-coil region" evidence="14">
    <location>
        <begin position="1223"/>
        <end position="1271"/>
    </location>
</feature>
<evidence type="ECO:0000256" key="4">
    <source>
        <dbReference type="ARBA" id="ARBA00022737"/>
    </source>
</evidence>
<dbReference type="FunFam" id="2.130.10.10:FF:000401">
    <property type="entry name" value="Cilia- and flagella-associated protein 44"/>
    <property type="match status" value="1"/>
</dbReference>
<gene>
    <name evidence="17" type="ORF">U0070_000162</name>
</gene>
<dbReference type="Gene3D" id="2.130.10.10">
    <property type="entry name" value="YVTN repeat-like/Quinoprotein amine dehydrogenase"/>
    <property type="match status" value="3"/>
</dbReference>
<dbReference type="InterPro" id="IPR036322">
    <property type="entry name" value="WD40_repeat_dom_sf"/>
</dbReference>
<feature type="coiled-coil region" evidence="14">
    <location>
        <begin position="733"/>
        <end position="764"/>
    </location>
</feature>
<organism evidence="17 18">
    <name type="scientific">Myodes glareolus</name>
    <name type="common">Bank vole</name>
    <name type="synonym">Clethrionomys glareolus</name>
    <dbReference type="NCBI Taxonomy" id="447135"/>
    <lineage>
        <taxon>Eukaryota</taxon>
        <taxon>Metazoa</taxon>
        <taxon>Chordata</taxon>
        <taxon>Craniata</taxon>
        <taxon>Vertebrata</taxon>
        <taxon>Euteleostomi</taxon>
        <taxon>Mammalia</taxon>
        <taxon>Eutheria</taxon>
        <taxon>Euarchontoglires</taxon>
        <taxon>Glires</taxon>
        <taxon>Rodentia</taxon>
        <taxon>Myomorpha</taxon>
        <taxon>Muroidea</taxon>
        <taxon>Cricetidae</taxon>
        <taxon>Arvicolinae</taxon>
        <taxon>Myodes</taxon>
    </lineage>
</organism>
<feature type="region of interest" description="Disordered" evidence="15">
    <location>
        <begin position="524"/>
        <end position="570"/>
    </location>
</feature>
<feature type="compositionally biased region" description="Basic and acidic residues" evidence="15">
    <location>
        <begin position="524"/>
        <end position="544"/>
    </location>
</feature>
<sequence>EHPAEIKEEAEENVKKKISESFFYNYEELASTPYVTPESTIPLDFLTLQHSFGYDCKKRANLQLLDSSTLLYIAGNQLVLLDFKTKEQMYLQSSSGQGIGAIGVHPDKTYFTVAEKGSFPKIIIYEYPSLRPYRILRDGTEKAYAYVAFNSEGTLLASVGSHPDYTITIWNWMEEQPTLRTKAFSQDVFKVTFNPEDDEQLTTSGSGHIKFWEMAFTFTGLKLQGSLGRFGKTTTSDIEGYTELPDGKVLSGSEWGNLLLWEGSLIKVELCRTGMKSCHQGPINQIMLDEGEVITAGSDGCVRIEPINELQVDKNVNLFSMIKMNEIGNNFWLAQQNSFGSNEIQTRRYFAHLGAHNKIIIGFQDGVVRILEIYDPKGVTLFAGRKKILDAELHLKHVFKPHTAEVTALAYDRDGEILATGSKDKTVFFFDVEKDYKPIGYFNTPGPVCQLMWSPASHPENTLMTICENGYVLECLSPTINDVDDEEVVSYEIHDMTLRCFHFSSIKSKILRWMEIERRAKQKELKEKEKEARRRRLAEEREASGEEVLLEEEEEEKEEEEEEEPLPEIFIPPTPSPILWGFYSGPGKFWVSLGNYDSGFLYHCQFPPLRPGSNFQKQEDEPFDFRLLEDTEDNPIQIFTFSSNQTMMFCGMRNGAIRVYVLNQDDSSLTSLQDYWHFNVHDNNYGCVKGIVVSFDDQYLLTAGADGNIFVFNISSQFIAEKKAKAKVPSPRNARRKREYDKLMKEVEEIKAMKREQIKALRNEYWKLLAMNKELPVHMQFQRKDFNIDATIHAEINKKTILKIQEVEKELAWEKQKYELGLKKLQNRFHDPLESDTVVVYAIQSDHQIASYRLVKPSKYSKLKRPSQAERRASKMERFEKEGPVRKESQKDAGGAVSLQEESLIEKGKKFRPRTLSEIMVENQVEKTRKLIQKAERAQLRILQRKKEWDELYKSKPDDDYEDPKDVQAIREAQTFMGDFNLKTASDYKIPEHMRINAAKKEEELGHLDTMAHGKKRYMNKCILSLRDLKLAVIEEIQCLVQELKTIQSSIPTSKHLPIPQIPQIYPEEVPERRFQYDEETLLRFKRKQKKRQDDATDSKQAGSGSAGSGGLGFLKLSSGKEGEITTRDSLSRSSKASALITELPKSSEFEKAEPSDVELEIMKREEVKHLYIQQYLCNRIKELMVTFDAELHLLRHRKLKLDTKMKLSDLHHVTLFQEMLLLKNFEKQENILQERVNSLDKEEQDMQWKINETLKEMEEKKIEITKLQEQEKALYAGFQSALGENNKFANFLMKVLKKKIKRAKKKEVEGDAGLCSSLPLSSVSSL</sequence>
<comment type="subcellular location">
    <subcellularLocation>
        <location evidence="1">Cytoplasm</location>
        <location evidence="1">Cytoskeleton</location>
        <location evidence="1">Flagellum axoneme</location>
    </subcellularLocation>
</comment>
<keyword evidence="8" id="KW-0206">Cytoskeleton</keyword>
<dbReference type="PANTHER" id="PTHR14885">
    <property type="entry name" value="CILIA- AND FLAGELLA-ASSOCIATED PROTEIN 43-RELATED"/>
    <property type="match status" value="1"/>
</dbReference>
<accession>A0AAW0J456</accession>
<feature type="domain" description="EML-like first beta-propeller" evidence="16">
    <location>
        <begin position="99"/>
        <end position="302"/>
    </location>
</feature>
<evidence type="ECO:0000256" key="2">
    <source>
        <dbReference type="ARBA" id="ARBA00022490"/>
    </source>
</evidence>
<dbReference type="InterPro" id="IPR001680">
    <property type="entry name" value="WD40_rpt"/>
</dbReference>
<evidence type="ECO:0000256" key="8">
    <source>
        <dbReference type="ARBA" id="ARBA00023212"/>
    </source>
</evidence>
<proteinExistence type="inferred from homology"/>
<comment type="similarity">
    <text evidence="11">Belongs to the CFAP44 family.</text>
</comment>
<dbReference type="Pfam" id="PF23409">
    <property type="entry name" value="Beta-prop_EML"/>
    <property type="match status" value="1"/>
</dbReference>
<reference evidence="17 18" key="1">
    <citation type="journal article" date="2023" name="bioRxiv">
        <title>Conserved and derived expression patterns and positive selection on dental genes reveal complex evolutionary context of ever-growing rodent molars.</title>
        <authorList>
            <person name="Calamari Z.T."/>
            <person name="Song A."/>
            <person name="Cohen E."/>
            <person name="Akter M."/>
            <person name="Roy R.D."/>
            <person name="Hallikas O."/>
            <person name="Christensen M.M."/>
            <person name="Li P."/>
            <person name="Marangoni P."/>
            <person name="Jernvall J."/>
            <person name="Klein O.D."/>
        </authorList>
    </citation>
    <scope>NUCLEOTIDE SEQUENCE [LARGE SCALE GENOMIC DNA]</scope>
    <source>
        <strain evidence="17">V071</strain>
    </source>
</reference>
<name>A0AAW0J456_MYOGA</name>
<keyword evidence="4" id="KW-0677">Repeat</keyword>
<evidence type="ECO:0000259" key="16">
    <source>
        <dbReference type="Pfam" id="PF23409"/>
    </source>
</evidence>
<dbReference type="Proteomes" id="UP001488838">
    <property type="component" value="Unassembled WGS sequence"/>
</dbReference>
<evidence type="ECO:0000256" key="14">
    <source>
        <dbReference type="SAM" id="Coils"/>
    </source>
</evidence>
<dbReference type="PANTHER" id="PTHR14885:SF3">
    <property type="entry name" value="CILIA- AND FLAGELLA-ASSOCIATED PROTEIN 44"/>
    <property type="match status" value="1"/>
</dbReference>
<evidence type="ECO:0000256" key="6">
    <source>
        <dbReference type="ARBA" id="ARBA00023054"/>
    </source>
</evidence>
<evidence type="ECO:0000256" key="10">
    <source>
        <dbReference type="ARBA" id="ARBA00055223"/>
    </source>
</evidence>
<keyword evidence="7" id="KW-0969">Cilium</keyword>
<keyword evidence="6 14" id="KW-0175">Coiled coil</keyword>